<sequence>MASSQAQAEITERRLRPLYDAIDNRQNKKALQIADKIIKKQEDLYCAKALKAIVCQRMGRQEEGNSLIDEVVKACPGDQATLQAATMYYRETGDGAEPKVVDLYTQAAEQYPGNQEILTHLFMAFVRVGNYHKQQQTALQLHKAFPDNGPYYCWRVMSIVMQAHKSTDGSLANSMFLPLAEKLMEKYVAEKKLDVEEEVKLYLMVLEKQGKPEKRLEVVQGPLGQYNTQHPTLSTAFRCGGLKHKFTKL</sequence>
<dbReference type="Gene3D" id="1.25.40.1040">
    <property type="match status" value="1"/>
</dbReference>
<gene>
    <name evidence="1" type="ORF">GBAR_LOCUS9443</name>
</gene>
<reference evidence="1" key="1">
    <citation type="submission" date="2023-03" db="EMBL/GenBank/DDBJ databases">
        <authorList>
            <person name="Steffen K."/>
            <person name="Cardenas P."/>
        </authorList>
    </citation>
    <scope>NUCLEOTIDE SEQUENCE</scope>
</reference>
<dbReference type="AlphaFoldDB" id="A0AA35RRC4"/>
<protein>
    <submittedName>
        <fullName evidence="1">N-alpha-acetyltransferase 25, NatB auxiliary subunit</fullName>
    </submittedName>
</protein>
<dbReference type="Proteomes" id="UP001174909">
    <property type="component" value="Unassembled WGS sequence"/>
</dbReference>
<dbReference type="SUPFAM" id="SSF48452">
    <property type="entry name" value="TPR-like"/>
    <property type="match status" value="1"/>
</dbReference>
<keyword evidence="2" id="KW-1185">Reference proteome</keyword>
<dbReference type="PANTHER" id="PTHR22767">
    <property type="entry name" value="N-TERMINAL ACETYLTRANSFERASE-RELATED"/>
    <property type="match status" value="1"/>
</dbReference>
<dbReference type="EMBL" id="CASHTH010001425">
    <property type="protein sequence ID" value="CAI8015181.1"/>
    <property type="molecule type" value="Genomic_DNA"/>
</dbReference>
<evidence type="ECO:0000313" key="2">
    <source>
        <dbReference type="Proteomes" id="UP001174909"/>
    </source>
</evidence>
<feature type="non-terminal residue" evidence="1">
    <location>
        <position position="249"/>
    </location>
</feature>
<name>A0AA35RRC4_GEOBA</name>
<dbReference type="PANTHER" id="PTHR22767:SF3">
    <property type="entry name" value="N-ALPHA-ACETYLTRANSFERASE 25, NATB AUXILIARY SUBUNIT"/>
    <property type="match status" value="1"/>
</dbReference>
<dbReference type="InterPro" id="IPR011990">
    <property type="entry name" value="TPR-like_helical_dom_sf"/>
</dbReference>
<organism evidence="1 2">
    <name type="scientific">Geodia barretti</name>
    <name type="common">Barrett's horny sponge</name>
    <dbReference type="NCBI Taxonomy" id="519541"/>
    <lineage>
        <taxon>Eukaryota</taxon>
        <taxon>Metazoa</taxon>
        <taxon>Porifera</taxon>
        <taxon>Demospongiae</taxon>
        <taxon>Heteroscleromorpha</taxon>
        <taxon>Tetractinellida</taxon>
        <taxon>Astrophorina</taxon>
        <taxon>Geodiidae</taxon>
        <taxon>Geodia</taxon>
    </lineage>
</organism>
<proteinExistence type="predicted"/>
<accession>A0AA35RRC4</accession>
<dbReference type="GO" id="GO:0031416">
    <property type="term" value="C:NatB complex"/>
    <property type="evidence" value="ECO:0007669"/>
    <property type="project" value="TreeGrafter"/>
</dbReference>
<evidence type="ECO:0000313" key="1">
    <source>
        <dbReference type="EMBL" id="CAI8015181.1"/>
    </source>
</evidence>
<comment type="caution">
    <text evidence="1">The sequence shown here is derived from an EMBL/GenBank/DDBJ whole genome shotgun (WGS) entry which is preliminary data.</text>
</comment>